<dbReference type="GO" id="GO:0008556">
    <property type="term" value="F:P-type potassium transmembrane transporter activity"/>
    <property type="evidence" value="ECO:0007669"/>
    <property type="project" value="InterPro"/>
</dbReference>
<organism evidence="1 2">
    <name type="scientific">Pseudomonas savastanoi pv. glycinea str. race 4</name>
    <dbReference type="NCBI Taxonomy" id="875330"/>
    <lineage>
        <taxon>Bacteria</taxon>
        <taxon>Pseudomonadati</taxon>
        <taxon>Pseudomonadota</taxon>
        <taxon>Gammaproteobacteria</taxon>
        <taxon>Pseudomonadales</taxon>
        <taxon>Pseudomonadaceae</taxon>
        <taxon>Pseudomonas</taxon>
    </lineage>
</organism>
<proteinExistence type="predicted"/>
<dbReference type="GO" id="GO:0016787">
    <property type="term" value="F:hydrolase activity"/>
    <property type="evidence" value="ECO:0007669"/>
    <property type="project" value="UniProtKB-KW"/>
</dbReference>
<accession>F3CIB3</accession>
<dbReference type="GO" id="GO:0016020">
    <property type="term" value="C:membrane"/>
    <property type="evidence" value="ECO:0007669"/>
    <property type="project" value="InterPro"/>
</dbReference>
<keyword evidence="1" id="KW-0378">Hydrolase</keyword>
<dbReference type="SUPFAM" id="SSF56784">
    <property type="entry name" value="HAD-like"/>
    <property type="match status" value="1"/>
</dbReference>
<name>F3CIB3_PSESG</name>
<dbReference type="InterPro" id="IPR023214">
    <property type="entry name" value="HAD_sf"/>
</dbReference>
<dbReference type="HOGENOM" id="CLU_3244189_0_0_6"/>
<dbReference type="PANTHER" id="PTHR43743">
    <property type="entry name" value="POTASSIUM-TRANSPORTING ATPASE ATP-BINDING SUBUNIT"/>
    <property type="match status" value="1"/>
</dbReference>
<dbReference type="EC" id="3.6.3.12" evidence="1"/>
<dbReference type="GO" id="GO:0005524">
    <property type="term" value="F:ATP binding"/>
    <property type="evidence" value="ECO:0007669"/>
    <property type="project" value="UniProtKB-KW"/>
</dbReference>
<feature type="non-terminal residue" evidence="1">
    <location>
        <position position="43"/>
    </location>
</feature>
<evidence type="ECO:0000313" key="1">
    <source>
        <dbReference type="EMBL" id="EGH19005.1"/>
    </source>
</evidence>
<dbReference type="Gene3D" id="3.40.50.1000">
    <property type="entry name" value="HAD superfamily/HAD-like"/>
    <property type="match status" value="1"/>
</dbReference>
<dbReference type="Proteomes" id="UP000005466">
    <property type="component" value="Unassembled WGS sequence"/>
</dbReference>
<protein>
    <submittedName>
        <fullName evidence="1">Potassium-transporting ATPase subunit B</fullName>
        <ecNumber evidence="1">3.6.3.12</ecNumber>
    </submittedName>
</protein>
<reference evidence="1 2" key="1">
    <citation type="journal article" date="2011" name="PLoS Pathog.">
        <title>Dynamic evolution of pathogenicity revealed by sequencing and comparative genomics of 19 Pseudomonas syringae isolates.</title>
        <authorList>
            <person name="Baltrus D.A."/>
            <person name="Nishimura M.T."/>
            <person name="Romanchuk A."/>
            <person name="Chang J.H."/>
            <person name="Mukhtar M.S."/>
            <person name="Cherkis K."/>
            <person name="Roach J."/>
            <person name="Grant S.R."/>
            <person name="Jones C.D."/>
            <person name="Dangl J.L."/>
        </authorList>
    </citation>
    <scope>NUCLEOTIDE SEQUENCE [LARGE SCALE GENOMIC DNA]</scope>
    <source>
        <strain evidence="2">race 4</strain>
    </source>
</reference>
<dbReference type="InterPro" id="IPR036412">
    <property type="entry name" value="HAD-like_sf"/>
</dbReference>
<dbReference type="EMBL" id="ADWY01003463">
    <property type="protein sequence ID" value="EGH19005.1"/>
    <property type="molecule type" value="Genomic_DNA"/>
</dbReference>
<comment type="caution">
    <text evidence="1">The sequence shown here is derived from an EMBL/GenBank/DDBJ whole genome shotgun (WGS) entry which is preliminary data.</text>
</comment>
<dbReference type="PANTHER" id="PTHR43743:SF1">
    <property type="entry name" value="POTASSIUM-TRANSPORTING ATPASE ATP-BINDING SUBUNIT"/>
    <property type="match status" value="1"/>
</dbReference>
<sequence length="43" mass="4773">MCWAEATPEKKLERIRQEQGEGRLVAMCGDGANDAPALEKVDR</sequence>
<evidence type="ECO:0000313" key="2">
    <source>
        <dbReference type="Proteomes" id="UP000005466"/>
    </source>
</evidence>
<dbReference type="InterPro" id="IPR006391">
    <property type="entry name" value="P-type_ATPase_bsu_IA"/>
</dbReference>
<dbReference type="AlphaFoldDB" id="F3CIB3"/>
<gene>
    <name evidence="1" type="ORF">Pgy4_39183</name>
</gene>